<comment type="caution">
    <text evidence="1">The sequence shown here is derived from an EMBL/GenBank/DDBJ whole genome shotgun (WGS) entry which is preliminary data.</text>
</comment>
<accession>A0ACC3NX18</accession>
<dbReference type="Proteomes" id="UP001281147">
    <property type="component" value="Unassembled WGS sequence"/>
</dbReference>
<reference evidence="1" key="1">
    <citation type="submission" date="2023-07" db="EMBL/GenBank/DDBJ databases">
        <title>Black Yeasts Isolated from many extreme environments.</title>
        <authorList>
            <person name="Coleine C."/>
            <person name="Stajich J.E."/>
            <person name="Selbmann L."/>
        </authorList>
    </citation>
    <scope>NUCLEOTIDE SEQUENCE</scope>
    <source>
        <strain evidence="1">CCFEE 5714</strain>
    </source>
</reference>
<name>A0ACC3NX18_9PEZI</name>
<evidence type="ECO:0000313" key="2">
    <source>
        <dbReference type="Proteomes" id="UP001281147"/>
    </source>
</evidence>
<protein>
    <submittedName>
        <fullName evidence="1">Uncharacterized protein</fullName>
    </submittedName>
</protein>
<gene>
    <name evidence="1" type="ORF">LTR37_001050</name>
</gene>
<dbReference type="EMBL" id="JAUTXU010000005">
    <property type="protein sequence ID" value="KAK3724426.1"/>
    <property type="molecule type" value="Genomic_DNA"/>
</dbReference>
<keyword evidence="2" id="KW-1185">Reference proteome</keyword>
<organism evidence="1 2">
    <name type="scientific">Vermiconidia calcicola</name>
    <dbReference type="NCBI Taxonomy" id="1690605"/>
    <lineage>
        <taxon>Eukaryota</taxon>
        <taxon>Fungi</taxon>
        <taxon>Dikarya</taxon>
        <taxon>Ascomycota</taxon>
        <taxon>Pezizomycotina</taxon>
        <taxon>Dothideomycetes</taxon>
        <taxon>Dothideomycetidae</taxon>
        <taxon>Mycosphaerellales</taxon>
        <taxon>Extremaceae</taxon>
        <taxon>Vermiconidia</taxon>
    </lineage>
</organism>
<evidence type="ECO:0000313" key="1">
    <source>
        <dbReference type="EMBL" id="KAK3724426.1"/>
    </source>
</evidence>
<proteinExistence type="predicted"/>
<sequence>MTVSFFGGRSTLHRLHQQVQRNILKNHQARYESTKQSQSQSSRNASNPSSSSSSQPQQRTIPGPAWMWIDPLMRPLRAYGRMQKRSPLTTQLESSLIIYYLGDLCSQTVSSNVFIDAEYEPVRGLRAMLIGSLFSIPGYKWFIFLGNHFNYSSHILSLCVKVVINQMVFTPVFNTYFFGMHTLLSGGSWADAKERVIHTVPVSWKNSWKVWPAVTAFSFTFIPWQYRNVFAGVIAIGWQTYLSWLNRNEENREVVEHKTVDQRKSNSEEEEKPTKQKRKRKKKREEDEQPKS</sequence>